<organism evidence="3 4">
    <name type="scientific">Pycnococcus provasolii</name>
    <dbReference type="NCBI Taxonomy" id="41880"/>
    <lineage>
        <taxon>Eukaryota</taxon>
        <taxon>Viridiplantae</taxon>
        <taxon>Chlorophyta</taxon>
        <taxon>Pseudoscourfieldiophyceae</taxon>
        <taxon>Pseudoscourfieldiales</taxon>
        <taxon>Pycnococcaceae</taxon>
        <taxon>Pycnococcus</taxon>
    </lineage>
</organism>
<proteinExistence type="inferred from homology"/>
<keyword evidence="4" id="KW-1185">Reference proteome</keyword>
<dbReference type="GO" id="GO:0016491">
    <property type="term" value="F:oxidoreductase activity"/>
    <property type="evidence" value="ECO:0007669"/>
    <property type="project" value="UniProtKB-KW"/>
</dbReference>
<dbReference type="OrthoDB" id="1393670at2759"/>
<dbReference type="Proteomes" id="UP000660262">
    <property type="component" value="Unassembled WGS sequence"/>
</dbReference>
<reference evidence="3" key="1">
    <citation type="submission" date="2020-10" db="EMBL/GenBank/DDBJ databases">
        <title>Unveiling of a novel bifunctional photoreceptor, Dualchrome1, isolated from a cosmopolitan green alga.</title>
        <authorList>
            <person name="Suzuki S."/>
            <person name="Kawachi M."/>
        </authorList>
    </citation>
    <scope>NUCLEOTIDE SEQUENCE</scope>
    <source>
        <strain evidence="3">NIES 2893</strain>
    </source>
</reference>
<dbReference type="Gene3D" id="3.40.50.720">
    <property type="entry name" value="NAD(P)-binding Rossmann-like Domain"/>
    <property type="match status" value="1"/>
</dbReference>
<dbReference type="InterPro" id="IPR051122">
    <property type="entry name" value="SDR_DHRS6-like"/>
</dbReference>
<dbReference type="SUPFAM" id="SSF51735">
    <property type="entry name" value="NAD(P)-binding Rossmann-fold domains"/>
    <property type="match status" value="1"/>
</dbReference>
<comment type="caution">
    <text evidence="3">The sequence shown here is derived from an EMBL/GenBank/DDBJ whole genome shotgun (WGS) entry which is preliminary data.</text>
</comment>
<dbReference type="InterPro" id="IPR002347">
    <property type="entry name" value="SDR_fam"/>
</dbReference>
<dbReference type="PRINTS" id="PR00081">
    <property type="entry name" value="GDHRDH"/>
</dbReference>
<evidence type="ECO:0000313" key="3">
    <source>
        <dbReference type="EMBL" id="GHP04263.1"/>
    </source>
</evidence>
<gene>
    <name evidence="3" type="ORF">PPROV_000301700</name>
</gene>
<dbReference type="EMBL" id="BNJQ01000007">
    <property type="protein sequence ID" value="GHP04263.1"/>
    <property type="molecule type" value="Genomic_DNA"/>
</dbReference>
<accession>A0A830HCP8</accession>
<evidence type="ECO:0000256" key="2">
    <source>
        <dbReference type="ARBA" id="ARBA00023002"/>
    </source>
</evidence>
<dbReference type="Pfam" id="PF13561">
    <property type="entry name" value="adh_short_C2"/>
    <property type="match status" value="1"/>
</dbReference>
<keyword evidence="2" id="KW-0560">Oxidoreductase</keyword>
<name>A0A830HCP8_9CHLO</name>
<dbReference type="InterPro" id="IPR036291">
    <property type="entry name" value="NAD(P)-bd_dom_sf"/>
</dbReference>
<evidence type="ECO:0000313" key="4">
    <source>
        <dbReference type="Proteomes" id="UP000660262"/>
    </source>
</evidence>
<protein>
    <submittedName>
        <fullName evidence="3">Uncharacterized protein</fullName>
    </submittedName>
</protein>
<dbReference type="PANTHER" id="PTHR43477">
    <property type="entry name" value="DIHYDROANTICAPSIN 7-DEHYDROGENASE"/>
    <property type="match status" value="1"/>
</dbReference>
<comment type="similarity">
    <text evidence="1">Belongs to the short-chain dehydrogenases/reductases (SDR) family.</text>
</comment>
<dbReference type="PANTHER" id="PTHR43477:SF1">
    <property type="entry name" value="DIHYDROANTICAPSIN 7-DEHYDROGENASE"/>
    <property type="match status" value="1"/>
</dbReference>
<evidence type="ECO:0000256" key="1">
    <source>
        <dbReference type="ARBA" id="ARBA00006484"/>
    </source>
</evidence>
<dbReference type="AlphaFoldDB" id="A0A830HCP8"/>
<sequence>MAGSAASQRVQQHLPTLLVALVVVLGLGPLLNVEHPSVGELESRSAGAALRVLRLRPGASSSTKAANGEEVAASTSEAEKIAQPQVQQQQCAGGATGWRSLIPPTIDVPYHDELVNQRRRAIIKRAKQVVQGPPIGNSGGPYPGEISVHITSPRARYSLAGEGLLRAEPRVAGGVGLLVRNKFQPANTYDSFYVRLVGPSVFTVDVKLVHVGTEADTADTPLPPEQCPHGPESCDVQGKYAEATYKGEYHVMEPGIYTISVFLEYRHLPANLSSVANPLGDDPDPLKANQNTFAKTDQLLYTGLVDARYPDDNFGGAGRLKRAEGLAQLTADDLKLAKPTFGGEGLDPQDCASAGELPGRWVLPLTRFSSVCPANTWRPLLRDSWEWRPYACRIPELCADEAAACVKRMGSMTVAGDSVAREVFDDVGSSLLGRDATWREIFEHKHASGTRIHCRQSRTLTSCSASSSPSKIKRAVIVGGSSGMGKAFAKAVVSRGGSVHIGGRDIEKLEEAATQLKTLCGDAMRGAEEKSAARCSISFACIDVTNAKSVATFFDAVEDDFDALVFTAAGRAPHGPFLDLPEEDTELMLQSKFWGAYRCAKAAAPMMRSGAIVFTSGVLGRRPGVNCVPLAVANGAIEALTRSLALELGPDLRVNCLSPGFMKTERFDHMDSQKREAMLANTAASLPLKRCGDPQDAGEALYFLASSPYTTGVVLDVDGGHMVRQYVDASTDPMRQAAKTSASS</sequence>
<dbReference type="CDD" id="cd05233">
    <property type="entry name" value="SDR_c"/>
    <property type="match status" value="1"/>
</dbReference>